<feature type="compositionally biased region" description="Basic and acidic residues" evidence="1">
    <location>
        <begin position="223"/>
        <end position="235"/>
    </location>
</feature>
<name>A0AAI8YWM0_9PEZI</name>
<feature type="compositionally biased region" description="Pro residues" evidence="1">
    <location>
        <begin position="27"/>
        <end position="36"/>
    </location>
</feature>
<dbReference type="AlphaFoldDB" id="A0AAI8YWM0"/>
<protein>
    <submittedName>
        <fullName evidence="2">Uncharacterized protein</fullName>
    </submittedName>
</protein>
<dbReference type="EMBL" id="CAVMBE010000016">
    <property type="protein sequence ID" value="CAK3954691.1"/>
    <property type="molecule type" value="Genomic_DNA"/>
</dbReference>
<organism evidence="2 3">
    <name type="scientific">Lecanosticta acicola</name>
    <dbReference type="NCBI Taxonomy" id="111012"/>
    <lineage>
        <taxon>Eukaryota</taxon>
        <taxon>Fungi</taxon>
        <taxon>Dikarya</taxon>
        <taxon>Ascomycota</taxon>
        <taxon>Pezizomycotina</taxon>
        <taxon>Dothideomycetes</taxon>
        <taxon>Dothideomycetidae</taxon>
        <taxon>Mycosphaerellales</taxon>
        <taxon>Mycosphaerellaceae</taxon>
        <taxon>Lecanosticta</taxon>
    </lineage>
</organism>
<feature type="compositionally biased region" description="Basic residues" evidence="1">
    <location>
        <begin position="75"/>
        <end position="85"/>
    </location>
</feature>
<reference evidence="2" key="1">
    <citation type="submission" date="2023-11" db="EMBL/GenBank/DDBJ databases">
        <authorList>
            <person name="Alioto T."/>
            <person name="Alioto T."/>
            <person name="Gomez Garrido J."/>
        </authorList>
    </citation>
    <scope>NUCLEOTIDE SEQUENCE</scope>
</reference>
<feature type="region of interest" description="Disordered" evidence="1">
    <location>
        <begin position="1"/>
        <end position="119"/>
    </location>
</feature>
<evidence type="ECO:0000313" key="2">
    <source>
        <dbReference type="EMBL" id="CAK3954691.1"/>
    </source>
</evidence>
<comment type="caution">
    <text evidence="2">The sequence shown here is derived from an EMBL/GenBank/DDBJ whole genome shotgun (WGS) entry which is preliminary data.</text>
</comment>
<feature type="compositionally biased region" description="Basic and acidic residues" evidence="1">
    <location>
        <begin position="57"/>
        <end position="66"/>
    </location>
</feature>
<gene>
    <name evidence="2" type="ORF">LECACI_7A003326</name>
</gene>
<evidence type="ECO:0000313" key="3">
    <source>
        <dbReference type="Proteomes" id="UP001296104"/>
    </source>
</evidence>
<sequence>MSRSAAVPPDTNGPPQESNFGGKPYNKRPPFPPGQEEPPSLRGRNRTLSKVPSSRASSERSRRSSPERTQSGPSRPRRKPRRRRRYSDEYSRSPSPRPRSRSRHRPSRGEDDHLPPEFKPWFKKKTLWATIGTIAGVASVVATGISAQATNRSAQATQESARATKMAANASHRSADASSRIADISAHSARAAINTAVAAGYQDHKGRYVGPMPPNYSGGRRGSSRERRSEIDSFDSRPGGGGNGRNGHRLGQGLLEYAPMAKAS</sequence>
<dbReference type="Proteomes" id="UP001296104">
    <property type="component" value="Unassembled WGS sequence"/>
</dbReference>
<feature type="region of interest" description="Disordered" evidence="1">
    <location>
        <begin position="204"/>
        <end position="264"/>
    </location>
</feature>
<evidence type="ECO:0000256" key="1">
    <source>
        <dbReference type="SAM" id="MobiDB-lite"/>
    </source>
</evidence>
<feature type="compositionally biased region" description="Basic and acidic residues" evidence="1">
    <location>
        <begin position="107"/>
        <end position="116"/>
    </location>
</feature>
<keyword evidence="3" id="KW-1185">Reference proteome</keyword>
<proteinExistence type="predicted"/>
<accession>A0AAI8YWM0</accession>